<dbReference type="eggNOG" id="ENOG5033D1F">
    <property type="taxonomic scope" value="Bacteria"/>
</dbReference>
<name>Q1IIP3_KORVE</name>
<keyword evidence="1" id="KW-1133">Transmembrane helix</keyword>
<evidence type="ECO:0000313" key="2">
    <source>
        <dbReference type="EMBL" id="ABF43257.1"/>
    </source>
</evidence>
<sequence length="200" mass="23164">MTVWSWLMAIYITLTFLTLLPALRALFSEVQLNPGGASFRDSQFSDEAKVKLEQHFSRLQGTLAFWKREATRNSRFHYYCLCWTILSSCIMPFLTQAINPSDPASKWLLTIIAAHIALLLGFHRGLKIAERFKAFRHGESEFYDTYRRLLDSPQTFGPDEVTQLKKYFEEVEIIRRFVRNAETDSLPMVEDLQASSVAKQ</sequence>
<dbReference type="STRING" id="204669.Acid345_4257"/>
<feature type="transmembrane region" description="Helical" evidence="1">
    <location>
        <begin position="6"/>
        <end position="27"/>
    </location>
</feature>
<protein>
    <recommendedName>
        <fullName evidence="4">SMODS and SLOG-associating 2TM effector domain-containing protein</fullName>
    </recommendedName>
</protein>
<evidence type="ECO:0000256" key="1">
    <source>
        <dbReference type="SAM" id="Phobius"/>
    </source>
</evidence>
<evidence type="ECO:0000313" key="3">
    <source>
        <dbReference type="Proteomes" id="UP000002432"/>
    </source>
</evidence>
<dbReference type="EnsemblBacteria" id="ABF43257">
    <property type="protein sequence ID" value="ABF43257"/>
    <property type="gene ID" value="Acid345_4257"/>
</dbReference>
<feature type="transmembrane region" description="Helical" evidence="1">
    <location>
        <begin position="107"/>
        <end position="126"/>
    </location>
</feature>
<keyword evidence="1" id="KW-0812">Transmembrane</keyword>
<reference evidence="2 3" key="1">
    <citation type="journal article" date="2009" name="Appl. Environ. Microbiol.">
        <title>Three genomes from the phylum Acidobacteria provide insight into the lifestyles of these microorganisms in soils.</title>
        <authorList>
            <person name="Ward N.L."/>
            <person name="Challacombe J.F."/>
            <person name="Janssen P.H."/>
            <person name="Henrissat B."/>
            <person name="Coutinho P.M."/>
            <person name="Wu M."/>
            <person name="Xie G."/>
            <person name="Haft D.H."/>
            <person name="Sait M."/>
            <person name="Badger J."/>
            <person name="Barabote R.D."/>
            <person name="Bradley B."/>
            <person name="Brettin T.S."/>
            <person name="Brinkac L.M."/>
            <person name="Bruce D."/>
            <person name="Creasy T."/>
            <person name="Daugherty S.C."/>
            <person name="Davidsen T.M."/>
            <person name="DeBoy R.T."/>
            <person name="Detter J.C."/>
            <person name="Dodson R.J."/>
            <person name="Durkin A.S."/>
            <person name="Ganapathy A."/>
            <person name="Gwinn-Giglio M."/>
            <person name="Han C.S."/>
            <person name="Khouri H."/>
            <person name="Kiss H."/>
            <person name="Kothari S.P."/>
            <person name="Madupu R."/>
            <person name="Nelson K.E."/>
            <person name="Nelson W.C."/>
            <person name="Paulsen I."/>
            <person name="Penn K."/>
            <person name="Ren Q."/>
            <person name="Rosovitz M.J."/>
            <person name="Selengut J.D."/>
            <person name="Shrivastava S."/>
            <person name="Sullivan S.A."/>
            <person name="Tapia R."/>
            <person name="Thompson L.S."/>
            <person name="Watkins K.L."/>
            <person name="Yang Q."/>
            <person name="Yu C."/>
            <person name="Zafar N."/>
            <person name="Zhou L."/>
            <person name="Kuske C.R."/>
        </authorList>
    </citation>
    <scope>NUCLEOTIDE SEQUENCE [LARGE SCALE GENOMIC DNA]</scope>
    <source>
        <strain evidence="2 3">Ellin345</strain>
    </source>
</reference>
<dbReference type="AlphaFoldDB" id="Q1IIP3"/>
<dbReference type="KEGG" id="aba:Acid345_4257"/>
<gene>
    <name evidence="2" type="ordered locus">Acid345_4257</name>
</gene>
<dbReference type="EMBL" id="CP000360">
    <property type="protein sequence ID" value="ABF43257.1"/>
    <property type="molecule type" value="Genomic_DNA"/>
</dbReference>
<keyword evidence="3" id="KW-1185">Reference proteome</keyword>
<keyword evidence="1" id="KW-0472">Membrane</keyword>
<feature type="transmembrane region" description="Helical" evidence="1">
    <location>
        <begin position="76"/>
        <end position="95"/>
    </location>
</feature>
<evidence type="ECO:0008006" key="4">
    <source>
        <dbReference type="Google" id="ProtNLM"/>
    </source>
</evidence>
<dbReference type="HOGENOM" id="CLU_1364727_0_0_0"/>
<dbReference type="Proteomes" id="UP000002432">
    <property type="component" value="Chromosome"/>
</dbReference>
<proteinExistence type="predicted"/>
<accession>Q1IIP3</accession>
<organism evidence="2 3">
    <name type="scientific">Koribacter versatilis (strain Ellin345)</name>
    <dbReference type="NCBI Taxonomy" id="204669"/>
    <lineage>
        <taxon>Bacteria</taxon>
        <taxon>Pseudomonadati</taxon>
        <taxon>Acidobacteriota</taxon>
        <taxon>Terriglobia</taxon>
        <taxon>Terriglobales</taxon>
        <taxon>Candidatus Korobacteraceae</taxon>
        <taxon>Candidatus Korobacter</taxon>
    </lineage>
</organism>